<evidence type="ECO:0000256" key="8">
    <source>
        <dbReference type="HAMAP-Rule" id="MF_00778"/>
    </source>
</evidence>
<dbReference type="InterPro" id="IPR020054">
    <property type="entry name" value="Prot_inh_SSI_I16_CS"/>
</dbReference>
<dbReference type="Gene3D" id="3.30.350.10">
    <property type="entry name" value="Subtilisin inhibitor-like"/>
    <property type="match status" value="1"/>
</dbReference>
<dbReference type="EMBL" id="CP045702">
    <property type="protein sequence ID" value="QNE75700.1"/>
    <property type="molecule type" value="Genomic_DNA"/>
</dbReference>
<dbReference type="KEGG" id="sfiy:F0344_14640"/>
<evidence type="ECO:0000259" key="10">
    <source>
        <dbReference type="Pfam" id="PF00720"/>
    </source>
</evidence>
<evidence type="ECO:0000256" key="5">
    <source>
        <dbReference type="ARBA" id="ARBA00022690"/>
    </source>
</evidence>
<evidence type="ECO:0000313" key="12">
    <source>
        <dbReference type="Proteomes" id="UP000515307"/>
    </source>
</evidence>
<dbReference type="Proteomes" id="UP000515307">
    <property type="component" value="Chromosome"/>
</dbReference>
<keyword evidence="5 8" id="KW-0646">Protease inhibitor</keyword>
<comment type="similarity">
    <text evidence="2 8 9">Belongs to the protease inhibitor I16 (SSI) family.</text>
</comment>
<dbReference type="PROSITE" id="PS00999">
    <property type="entry name" value="SSI"/>
    <property type="match status" value="1"/>
</dbReference>
<feature type="domain" description="Subtilisin inhibitor" evidence="10">
    <location>
        <begin position="43"/>
        <end position="135"/>
    </location>
</feature>
<feature type="chain" id="PRO_5039766270" description="Probable subtilase-type protease inhibitor" evidence="8">
    <location>
        <begin position="25"/>
        <end position="151"/>
    </location>
</feature>
<evidence type="ECO:0000256" key="3">
    <source>
        <dbReference type="ARBA" id="ARBA00011738"/>
    </source>
</evidence>
<feature type="disulfide bond" evidence="8">
    <location>
        <begin position="70"/>
        <end position="85"/>
    </location>
</feature>
<evidence type="ECO:0000256" key="4">
    <source>
        <dbReference type="ARBA" id="ARBA00022525"/>
    </source>
</evidence>
<evidence type="ECO:0000256" key="1">
    <source>
        <dbReference type="ARBA" id="ARBA00004613"/>
    </source>
</evidence>
<feature type="signal peptide" evidence="8">
    <location>
        <begin position="1"/>
        <end position="24"/>
    </location>
</feature>
<accession>A0A7G7BK35</accession>
<protein>
    <recommendedName>
        <fullName evidence="8">Probable subtilase-type protease inhibitor</fullName>
    </recommendedName>
</protein>
<keyword evidence="12" id="KW-1185">Reference proteome</keyword>
<dbReference type="GO" id="GO:0004867">
    <property type="term" value="F:serine-type endopeptidase inhibitor activity"/>
    <property type="evidence" value="ECO:0007669"/>
    <property type="project" value="UniProtKB-UniRule"/>
</dbReference>
<dbReference type="GO" id="GO:0005576">
    <property type="term" value="C:extracellular region"/>
    <property type="evidence" value="ECO:0007669"/>
    <property type="project" value="UniProtKB-SubCell"/>
</dbReference>
<proteinExistence type="inferred from homology"/>
<dbReference type="Pfam" id="PF00720">
    <property type="entry name" value="SSI"/>
    <property type="match status" value="1"/>
</dbReference>
<reference evidence="12" key="1">
    <citation type="submission" date="2019-10" db="EMBL/GenBank/DDBJ databases">
        <title>Antimicrobial potential of Antarctic Bacteria.</title>
        <authorList>
            <person name="Benaud N."/>
            <person name="Edwards R.J."/>
            <person name="Ferrari B.C."/>
        </authorList>
    </citation>
    <scope>NUCLEOTIDE SEQUENCE [LARGE SCALE GENOMIC DNA]</scope>
    <source>
        <strain evidence="12">NBSH44</strain>
    </source>
</reference>
<keyword evidence="8" id="KW-0732">Signal</keyword>
<keyword evidence="6 8" id="KW-0722">Serine protease inhibitor</keyword>
<comment type="subunit">
    <text evidence="3 8">Homodimer.</text>
</comment>
<dbReference type="HAMAP" id="MF_00778">
    <property type="entry name" value="SSI"/>
    <property type="match status" value="1"/>
</dbReference>
<evidence type="ECO:0000313" key="11">
    <source>
        <dbReference type="EMBL" id="QNE75700.1"/>
    </source>
</evidence>
<gene>
    <name evidence="8" type="primary">sti</name>
    <name evidence="11" type="ORF">F0344_14640</name>
</gene>
<keyword evidence="4 8" id="KW-0964">Secreted</keyword>
<sequence precursor="true">MRYTLGRIATAAMGTVLAVTGATATGIAQAQPARPAQPTSLYAPSVLVLTISRGDTAATATVERAVTLSCTPRPSGTHPSPTAACTELRSVEGEFNQLTTSSPQRNCTRQWDPVVITASGAWQGRNVSWSTSFGNPCEMQGSLAEGAVFTF</sequence>
<comment type="subcellular location">
    <subcellularLocation>
        <location evidence="1 8">Secreted</location>
    </subcellularLocation>
</comment>
<dbReference type="InterPro" id="IPR000691">
    <property type="entry name" value="Prot_inh_I16_SSI"/>
</dbReference>
<name>A0A7G7BK35_9ACTN</name>
<feature type="site" description="Reactive bond" evidence="8">
    <location>
        <begin position="109"/>
        <end position="110"/>
    </location>
</feature>
<dbReference type="InterPro" id="IPR036819">
    <property type="entry name" value="Subtilisin_inhibitor-like_sf"/>
</dbReference>
<evidence type="ECO:0000256" key="2">
    <source>
        <dbReference type="ARBA" id="ARBA00010472"/>
    </source>
</evidence>
<dbReference type="SUPFAM" id="SSF55399">
    <property type="entry name" value="Subtilisin inhibitor"/>
    <property type="match status" value="1"/>
</dbReference>
<organism evidence="11 12">
    <name type="scientific">Streptomyces finlayi</name>
    <dbReference type="NCBI Taxonomy" id="67296"/>
    <lineage>
        <taxon>Bacteria</taxon>
        <taxon>Bacillati</taxon>
        <taxon>Actinomycetota</taxon>
        <taxon>Actinomycetes</taxon>
        <taxon>Kitasatosporales</taxon>
        <taxon>Streptomycetaceae</taxon>
        <taxon>Streptomyces</taxon>
    </lineage>
</organism>
<comment type="function">
    <text evidence="8">Strong inhibitor of bacterial serine proteases such as subtilisin.</text>
</comment>
<evidence type="ECO:0000256" key="6">
    <source>
        <dbReference type="ARBA" id="ARBA00022900"/>
    </source>
</evidence>
<dbReference type="AlphaFoldDB" id="A0A7G7BK35"/>
<keyword evidence="7 8" id="KW-1015">Disulfide bond</keyword>
<dbReference type="InterPro" id="IPR023549">
    <property type="entry name" value="Subtilisin_inhibitor"/>
</dbReference>
<evidence type="ECO:0000256" key="9">
    <source>
        <dbReference type="RuleBase" id="RU003471"/>
    </source>
</evidence>
<evidence type="ECO:0000256" key="7">
    <source>
        <dbReference type="ARBA" id="ARBA00023157"/>
    </source>
</evidence>
<dbReference type="PRINTS" id="PR00294">
    <property type="entry name" value="SSBTLNINHBTR"/>
</dbReference>
<feature type="disulfide bond" evidence="8">
    <location>
        <begin position="107"/>
        <end position="137"/>
    </location>
</feature>
<dbReference type="RefSeq" id="WP_185299200.1">
    <property type="nucleotide sequence ID" value="NZ_CP045702.1"/>
</dbReference>